<dbReference type="EMBL" id="NAAD01000013">
    <property type="protein sequence ID" value="ORJ59048.1"/>
    <property type="molecule type" value="Genomic_DNA"/>
</dbReference>
<evidence type="ECO:0000256" key="5">
    <source>
        <dbReference type="ARBA" id="ARBA00031445"/>
    </source>
</evidence>
<evidence type="ECO:0000259" key="10">
    <source>
        <dbReference type="Pfam" id="PF04413"/>
    </source>
</evidence>
<dbReference type="Gene3D" id="3.40.50.11720">
    <property type="entry name" value="3-Deoxy-D-manno-octulosonic-acid transferase, N-terminal domain"/>
    <property type="match status" value="1"/>
</dbReference>
<evidence type="ECO:0000256" key="8">
    <source>
        <dbReference type="PIRSR" id="PIRSR639901-2"/>
    </source>
</evidence>
<comment type="caution">
    <text evidence="11">The sequence shown here is derived from an EMBL/GenBank/DDBJ whole genome shotgun (WGS) entry which is preliminary data.</text>
</comment>
<evidence type="ECO:0000313" key="12">
    <source>
        <dbReference type="Proteomes" id="UP000193136"/>
    </source>
</evidence>
<evidence type="ECO:0000256" key="4">
    <source>
        <dbReference type="ARBA" id="ARBA00022679"/>
    </source>
</evidence>
<keyword evidence="12" id="KW-1185">Reference proteome</keyword>
<feature type="transmembrane region" description="Helical" evidence="9">
    <location>
        <begin position="12"/>
        <end position="34"/>
    </location>
</feature>
<dbReference type="PANTHER" id="PTHR42755">
    <property type="entry name" value="3-DEOXY-MANNO-OCTULOSONATE CYTIDYLYLTRANSFERASE"/>
    <property type="match status" value="1"/>
</dbReference>
<dbReference type="Gene3D" id="3.40.50.2000">
    <property type="entry name" value="Glycogen Phosphorylase B"/>
    <property type="match status" value="1"/>
</dbReference>
<dbReference type="GO" id="GO:0009244">
    <property type="term" value="P:lipopolysaccharide core region biosynthetic process"/>
    <property type="evidence" value="ECO:0007669"/>
    <property type="project" value="UniProtKB-UniRule"/>
</dbReference>
<keyword evidence="9" id="KW-0812">Transmembrane</keyword>
<feature type="active site" description="Proton acceptor" evidence="7">
    <location>
        <position position="76"/>
    </location>
</feature>
<evidence type="ECO:0000313" key="11">
    <source>
        <dbReference type="EMBL" id="ORJ59048.1"/>
    </source>
</evidence>
<evidence type="ECO:0000256" key="1">
    <source>
        <dbReference type="ARBA" id="ARBA00004713"/>
    </source>
</evidence>
<gene>
    <name evidence="11" type="ORF">B5V00_10775</name>
</gene>
<dbReference type="Pfam" id="PF04413">
    <property type="entry name" value="Glycos_transf_N"/>
    <property type="match status" value="1"/>
</dbReference>
<proteinExistence type="inferred from homology"/>
<sequence length="442" mass="49556">MRHGPFHDWRNVVYLLYDLLLILAGLGLIPYYLLRGLKYGKSRRGIRDRLGLYAAGHLAPLDGRKVIWVHAVSVGETRAAVPLLEGLRRAHPDHAIVLSNVTETGHSIAAELDCVDLCLFFPFDISVVIRRVLGRIRPELIVLVETEIWPNFVRLAHRRGIPVALVNGRISDRSYPRYKRFRRLLRPILDCIELYAMQTELDAERIHDLGAGRDRIGVSGNLKFDMGSPVFETGETDLFRTRLGLVPEQVLLVAGSTHDGEEELLVQAYRACLESNPGFRLMLVPRHPERTPEVAGMITQAGLETRLRSQCEGLPLDAETILIGDTLGEMLKFYDLADIVFVGGSLVPVGGHNILEASLLQKPVLFGPHMNNFREISRLVLFARGGRQVNDLSDLVRVLNEMLAHPEQRERMGRAGKALLDRHAGATDRSLELLSVLLERRG</sequence>
<accession>A0A1X0Y1T6</accession>
<protein>
    <recommendedName>
        <fullName evidence="3 9">3-deoxy-D-manno-octulosonic acid transferase</fullName>
        <shortName evidence="9">Kdo transferase</shortName>
        <ecNumber evidence="2 9">2.4.99.12</ecNumber>
    </recommendedName>
    <alternativeName>
        <fullName evidence="5 9">Lipid IV(A) 3-deoxy-D-manno-octulosonic acid transferase</fullName>
    </alternativeName>
</protein>
<comment type="function">
    <text evidence="9">Involved in lipopolysaccharide (LPS) biosynthesis. Catalyzes the transfer of 3-deoxy-D-manno-octulosonate (Kdo) residue(s) from CMP-Kdo to lipid IV(A), the tetraacyldisaccharide-1,4'-bisphosphate precursor of lipid A.</text>
</comment>
<comment type="subcellular location">
    <subcellularLocation>
        <location evidence="9">Cell membrane</location>
    </subcellularLocation>
</comment>
<dbReference type="Proteomes" id="UP000193136">
    <property type="component" value="Unassembled WGS sequence"/>
</dbReference>
<dbReference type="InterPro" id="IPR007507">
    <property type="entry name" value="Glycos_transf_N"/>
</dbReference>
<feature type="domain" description="3-deoxy-D-manno-octulosonic-acid transferase N-terminal" evidence="10">
    <location>
        <begin position="46"/>
        <end position="226"/>
    </location>
</feature>
<organism evidence="11 12">
    <name type="scientific">Geothermobacter hydrogeniphilus</name>
    <dbReference type="NCBI Taxonomy" id="1969733"/>
    <lineage>
        <taxon>Bacteria</taxon>
        <taxon>Pseudomonadati</taxon>
        <taxon>Thermodesulfobacteriota</taxon>
        <taxon>Desulfuromonadia</taxon>
        <taxon>Desulfuromonadales</taxon>
        <taxon>Geothermobacteraceae</taxon>
        <taxon>Geothermobacter</taxon>
    </lineage>
</organism>
<dbReference type="InterPro" id="IPR038107">
    <property type="entry name" value="Glycos_transf_N_sf"/>
</dbReference>
<name>A0A1X0Y1T6_9BACT</name>
<dbReference type="GO" id="GO:0043842">
    <property type="term" value="F:Kdo transferase activity"/>
    <property type="evidence" value="ECO:0007669"/>
    <property type="project" value="UniProtKB-EC"/>
</dbReference>
<dbReference type="OrthoDB" id="9789797at2"/>
<evidence type="ECO:0000256" key="6">
    <source>
        <dbReference type="ARBA" id="ARBA00049183"/>
    </source>
</evidence>
<reference evidence="11 12" key="1">
    <citation type="submission" date="2017-03" db="EMBL/GenBank/DDBJ databases">
        <title>Genome sequence of Geothermobacter sp. EPR-M, Deep-Sea Iron Reducer.</title>
        <authorList>
            <person name="Tully B."/>
            <person name="Savalia P."/>
            <person name="Abuyen K."/>
            <person name="Baughan C."/>
            <person name="Romero E."/>
            <person name="Ronkowski C."/>
            <person name="Torres B."/>
            <person name="Tremblay J."/>
            <person name="Trujillo A."/>
            <person name="Tyler M."/>
            <person name="Perez-Rodriguez I."/>
            <person name="Amend J."/>
        </authorList>
    </citation>
    <scope>NUCLEOTIDE SEQUENCE [LARGE SCALE GENOMIC DNA]</scope>
    <source>
        <strain evidence="11 12">EPR-M</strain>
    </source>
</reference>
<keyword evidence="9" id="KW-0448">Lipopolysaccharide biosynthesis</keyword>
<keyword evidence="9" id="KW-1003">Cell membrane</keyword>
<keyword evidence="9" id="KW-0472">Membrane</keyword>
<dbReference type="STRING" id="1969733.B5V00_10775"/>
<dbReference type="GO" id="GO:0009245">
    <property type="term" value="P:lipid A biosynthetic process"/>
    <property type="evidence" value="ECO:0007669"/>
    <property type="project" value="TreeGrafter"/>
</dbReference>
<comment type="similarity">
    <text evidence="9">Belongs to the glycosyltransferase group 1 family.</text>
</comment>
<feature type="site" description="Transition state stabilizer" evidence="8">
    <location>
        <position position="223"/>
    </location>
</feature>
<dbReference type="AlphaFoldDB" id="A0A1X0Y1T6"/>
<evidence type="ECO:0000256" key="9">
    <source>
        <dbReference type="RuleBase" id="RU365103"/>
    </source>
</evidence>
<evidence type="ECO:0000256" key="2">
    <source>
        <dbReference type="ARBA" id="ARBA00012621"/>
    </source>
</evidence>
<dbReference type="PANTHER" id="PTHR42755:SF1">
    <property type="entry name" value="3-DEOXY-D-MANNO-OCTULOSONIC ACID TRANSFERASE, MITOCHONDRIAL-RELATED"/>
    <property type="match status" value="1"/>
</dbReference>
<dbReference type="EC" id="2.4.99.12" evidence="2 9"/>
<evidence type="ECO:0000256" key="3">
    <source>
        <dbReference type="ARBA" id="ARBA00019077"/>
    </source>
</evidence>
<comment type="catalytic activity">
    <reaction evidence="6 9">
        <text>lipid IVA (E. coli) + CMP-3-deoxy-beta-D-manno-octulosonate = alpha-Kdo-(2-&gt;6)-lipid IVA (E. coli) + CMP + H(+)</text>
        <dbReference type="Rhea" id="RHEA:28066"/>
        <dbReference type="ChEBI" id="CHEBI:15378"/>
        <dbReference type="ChEBI" id="CHEBI:58603"/>
        <dbReference type="ChEBI" id="CHEBI:60364"/>
        <dbReference type="ChEBI" id="CHEBI:60377"/>
        <dbReference type="ChEBI" id="CHEBI:85987"/>
        <dbReference type="EC" id="2.4.99.12"/>
    </reaction>
</comment>
<evidence type="ECO:0000256" key="7">
    <source>
        <dbReference type="PIRSR" id="PIRSR639901-1"/>
    </source>
</evidence>
<dbReference type="GO" id="GO:0005886">
    <property type="term" value="C:plasma membrane"/>
    <property type="evidence" value="ECO:0007669"/>
    <property type="project" value="UniProtKB-SubCell"/>
</dbReference>
<keyword evidence="9" id="KW-1133">Transmembrane helix</keyword>
<dbReference type="InterPro" id="IPR039901">
    <property type="entry name" value="Kdotransferase"/>
</dbReference>
<feature type="site" description="Transition state stabilizer" evidence="8">
    <location>
        <position position="145"/>
    </location>
</feature>
<comment type="pathway">
    <text evidence="1 9">Bacterial outer membrane biogenesis; LPS core biosynthesis.</text>
</comment>
<keyword evidence="4 9" id="KW-0808">Transferase</keyword>
<dbReference type="SUPFAM" id="SSF53756">
    <property type="entry name" value="UDP-Glycosyltransferase/glycogen phosphorylase"/>
    <property type="match status" value="1"/>
</dbReference>
<dbReference type="UniPathway" id="UPA00958"/>